<sequence>MMRGPISRRTALLGAAGLLGGCSLFDDIFGERRERFPGERQSVMSIPERTLEAASSAAGTAVTLPPQAPRTDWPVAGGDLPHSGGHIAFGPGLGRVWSSGFGSGNGYRRRLLAGPVAQNGTAYVSDSLGVVSAFDVATGSRRWRRETDRTDDDTGTMGSGAAVSGETLYVATGLAELLALNIADGSVRWRVDLPGPARGAPTVAGTTVYVPTVSSHLVALATDDGRRIWTHRANPIPTIPLGLGTPAVEGDTVIAGFPSGELLALRASDGRVLWSESLAATGGGVLSDIAGVRARPAVADGRVVAVGMGGLTICVDLRSGRRLWEQEAGGTEGAWMAGNWVFMTTDAGQVVAMERESGVVRWAISLRPPARGSRAPDPIVLSSPILAGGRLLIGTSLSELVSIDPSGGDVLSRQSLPAGLGLQPIAAGGLLLAATDDATLLAFSG</sequence>
<gene>
    <name evidence="2" type="ORF">GXW78_13405</name>
</gene>
<dbReference type="Pfam" id="PF13360">
    <property type="entry name" value="PQQ_2"/>
    <property type="match status" value="1"/>
</dbReference>
<dbReference type="InterPro" id="IPR015943">
    <property type="entry name" value="WD40/YVTN_repeat-like_dom_sf"/>
</dbReference>
<dbReference type="InterPro" id="IPR011047">
    <property type="entry name" value="Quinoprotein_ADH-like_sf"/>
</dbReference>
<dbReference type="PANTHER" id="PTHR34512">
    <property type="entry name" value="CELL SURFACE PROTEIN"/>
    <property type="match status" value="1"/>
</dbReference>
<evidence type="ECO:0000313" key="2">
    <source>
        <dbReference type="EMBL" id="MBR0650667.1"/>
    </source>
</evidence>
<dbReference type="Gene3D" id="2.130.10.10">
    <property type="entry name" value="YVTN repeat-like/Quinoprotein amine dehydrogenase"/>
    <property type="match status" value="1"/>
</dbReference>
<dbReference type="Proteomes" id="UP000698752">
    <property type="component" value="Unassembled WGS sequence"/>
</dbReference>
<dbReference type="SMART" id="SM00564">
    <property type="entry name" value="PQQ"/>
    <property type="match status" value="6"/>
</dbReference>
<evidence type="ECO:0000259" key="1">
    <source>
        <dbReference type="Pfam" id="PF13360"/>
    </source>
</evidence>
<feature type="domain" description="Pyrrolo-quinoline quinone repeat" evidence="1">
    <location>
        <begin position="129"/>
        <end position="363"/>
    </location>
</feature>
<proteinExistence type="predicted"/>
<keyword evidence="3" id="KW-1185">Reference proteome</keyword>
<dbReference type="InterPro" id="IPR002372">
    <property type="entry name" value="PQQ_rpt_dom"/>
</dbReference>
<organism evidence="2 3">
    <name type="scientific">Neoroseomonas terrae</name>
    <dbReference type="NCBI Taxonomy" id="424799"/>
    <lineage>
        <taxon>Bacteria</taxon>
        <taxon>Pseudomonadati</taxon>
        <taxon>Pseudomonadota</taxon>
        <taxon>Alphaproteobacteria</taxon>
        <taxon>Acetobacterales</taxon>
        <taxon>Acetobacteraceae</taxon>
        <taxon>Neoroseomonas</taxon>
    </lineage>
</organism>
<dbReference type="EMBL" id="JAAEDI010000013">
    <property type="protein sequence ID" value="MBR0650667.1"/>
    <property type="molecule type" value="Genomic_DNA"/>
</dbReference>
<protein>
    <submittedName>
        <fullName evidence="2">PQQ-binding-like beta-propeller repeat protein</fullName>
    </submittedName>
</protein>
<dbReference type="SUPFAM" id="SSF50998">
    <property type="entry name" value="Quinoprotein alcohol dehydrogenase-like"/>
    <property type="match status" value="1"/>
</dbReference>
<comment type="caution">
    <text evidence="2">The sequence shown here is derived from an EMBL/GenBank/DDBJ whole genome shotgun (WGS) entry which is preliminary data.</text>
</comment>
<dbReference type="PANTHER" id="PTHR34512:SF30">
    <property type="entry name" value="OUTER MEMBRANE PROTEIN ASSEMBLY FACTOR BAMB"/>
    <property type="match status" value="1"/>
</dbReference>
<dbReference type="InterPro" id="IPR018391">
    <property type="entry name" value="PQQ_b-propeller_rpt"/>
</dbReference>
<accession>A0ABS5EJ75</accession>
<name>A0ABS5EJ75_9PROT</name>
<evidence type="ECO:0000313" key="3">
    <source>
        <dbReference type="Proteomes" id="UP000698752"/>
    </source>
</evidence>
<dbReference type="PROSITE" id="PS51257">
    <property type="entry name" value="PROKAR_LIPOPROTEIN"/>
    <property type="match status" value="1"/>
</dbReference>
<reference evidence="3" key="1">
    <citation type="journal article" date="2021" name="Syst. Appl. Microbiol.">
        <title>Roseomonas hellenica sp. nov., isolated from roots of wild-growing Alkanna tinctoria.</title>
        <authorList>
            <person name="Rat A."/>
            <person name="Naranjo H.D."/>
            <person name="Lebbe L."/>
            <person name="Cnockaert M."/>
            <person name="Krigas N."/>
            <person name="Grigoriadou K."/>
            <person name="Maloupa E."/>
            <person name="Willems A."/>
        </authorList>
    </citation>
    <scope>NUCLEOTIDE SEQUENCE [LARGE SCALE GENOMIC DNA]</scope>
    <source>
        <strain evidence="3">LMG 31159</strain>
    </source>
</reference>